<comment type="caution">
    <text evidence="2">The sequence shown here is derived from an EMBL/GenBank/DDBJ whole genome shotgun (WGS) entry which is preliminary data.</text>
</comment>
<organism evidence="2 3">
    <name type="scientific">Rotaria magnacalcarata</name>
    <dbReference type="NCBI Taxonomy" id="392030"/>
    <lineage>
        <taxon>Eukaryota</taxon>
        <taxon>Metazoa</taxon>
        <taxon>Spiralia</taxon>
        <taxon>Gnathifera</taxon>
        <taxon>Rotifera</taxon>
        <taxon>Eurotatoria</taxon>
        <taxon>Bdelloidea</taxon>
        <taxon>Philodinida</taxon>
        <taxon>Philodinidae</taxon>
        <taxon>Rotaria</taxon>
    </lineage>
</organism>
<keyword evidence="1" id="KW-0812">Transmembrane</keyword>
<keyword evidence="1" id="KW-1133">Transmembrane helix</keyword>
<dbReference type="EMBL" id="CAJOBH010111134">
    <property type="protein sequence ID" value="CAF4661611.1"/>
    <property type="molecule type" value="Genomic_DNA"/>
</dbReference>
<keyword evidence="1" id="KW-0472">Membrane</keyword>
<dbReference type="AlphaFoldDB" id="A0A8S2ZWJ9"/>
<accession>A0A8S2ZWJ9</accession>
<dbReference type="Proteomes" id="UP000681967">
    <property type="component" value="Unassembled WGS sequence"/>
</dbReference>
<proteinExistence type="predicted"/>
<evidence type="ECO:0000313" key="2">
    <source>
        <dbReference type="EMBL" id="CAF4661611.1"/>
    </source>
</evidence>
<feature type="transmembrane region" description="Helical" evidence="1">
    <location>
        <begin position="28"/>
        <end position="47"/>
    </location>
</feature>
<sequence>MVASIQWKFDNIAMREIEEQRKHWEHCLYSVSITIFFVGFCPFMFMINQTLTQRSLGSQITDNGVQHLVEALKINK</sequence>
<reference evidence="2" key="1">
    <citation type="submission" date="2021-02" db="EMBL/GenBank/DDBJ databases">
        <authorList>
            <person name="Nowell W R."/>
        </authorList>
    </citation>
    <scope>NUCLEOTIDE SEQUENCE</scope>
</reference>
<gene>
    <name evidence="2" type="ORF">BYL167_LOCUS42607</name>
</gene>
<evidence type="ECO:0000256" key="1">
    <source>
        <dbReference type="SAM" id="Phobius"/>
    </source>
</evidence>
<name>A0A8S2ZWJ9_9BILA</name>
<protein>
    <submittedName>
        <fullName evidence="2">Uncharacterized protein</fullName>
    </submittedName>
</protein>
<feature type="non-terminal residue" evidence="2">
    <location>
        <position position="1"/>
    </location>
</feature>
<evidence type="ECO:0000313" key="3">
    <source>
        <dbReference type="Proteomes" id="UP000681967"/>
    </source>
</evidence>